<gene>
    <name evidence="1" type="ORF">G5I_08624</name>
</gene>
<keyword evidence="2" id="KW-1185">Reference proteome</keyword>
<protein>
    <submittedName>
        <fullName evidence="1">Uncharacterized protein</fullName>
    </submittedName>
</protein>
<organism evidence="2">
    <name type="scientific">Acromyrmex echinatior</name>
    <name type="common">Panamanian leafcutter ant</name>
    <name type="synonym">Acromyrmex octospinosus echinatior</name>
    <dbReference type="NCBI Taxonomy" id="103372"/>
    <lineage>
        <taxon>Eukaryota</taxon>
        <taxon>Metazoa</taxon>
        <taxon>Ecdysozoa</taxon>
        <taxon>Arthropoda</taxon>
        <taxon>Hexapoda</taxon>
        <taxon>Insecta</taxon>
        <taxon>Pterygota</taxon>
        <taxon>Neoptera</taxon>
        <taxon>Endopterygota</taxon>
        <taxon>Hymenoptera</taxon>
        <taxon>Apocrita</taxon>
        <taxon>Aculeata</taxon>
        <taxon>Formicoidea</taxon>
        <taxon>Formicidae</taxon>
        <taxon>Myrmicinae</taxon>
        <taxon>Acromyrmex</taxon>
    </lineage>
</organism>
<sequence length="120" mass="13664">MACVNPQRAPGSHSFVAQSIDEDVRLHYRRAFLKILNITTERRVVVRDCGRILSQKEFPRRGSGAANGTGRWPRTLGGAELSVEQTRIGKPVGRFENTRKLHSTAWFCFCRLLRLRIGKK</sequence>
<dbReference type="Proteomes" id="UP000007755">
    <property type="component" value="Unassembled WGS sequence"/>
</dbReference>
<dbReference type="EMBL" id="GL888295">
    <property type="protein sequence ID" value="EGI62994.1"/>
    <property type="molecule type" value="Genomic_DNA"/>
</dbReference>
<proteinExistence type="predicted"/>
<evidence type="ECO:0000313" key="2">
    <source>
        <dbReference type="Proteomes" id="UP000007755"/>
    </source>
</evidence>
<name>F4WS15_ACREC</name>
<accession>F4WS15</accession>
<dbReference type="AlphaFoldDB" id="F4WS15"/>
<reference evidence="1" key="1">
    <citation type="submission" date="2011-02" db="EMBL/GenBank/DDBJ databases">
        <title>The genome of the leaf-cutting ant Acromyrmex echinatior suggests key adaptations to social evolution and fungus farming.</title>
        <authorList>
            <person name="Nygaard S."/>
            <person name="Zhang G."/>
        </authorList>
    </citation>
    <scope>NUCLEOTIDE SEQUENCE</scope>
</reference>
<dbReference type="InParanoid" id="F4WS15"/>
<evidence type="ECO:0000313" key="1">
    <source>
        <dbReference type="EMBL" id="EGI62994.1"/>
    </source>
</evidence>